<reference evidence="4" key="1">
    <citation type="submission" date="2012-12" db="EMBL/GenBank/DDBJ databases">
        <authorList>
            <person name="Hellsten U."/>
            <person name="Grimwood J."/>
            <person name="Chapman J.A."/>
            <person name="Shapiro H."/>
            <person name="Aerts A."/>
            <person name="Otillar R.P."/>
            <person name="Terry A.Y."/>
            <person name="Boore J.L."/>
            <person name="Simakov O."/>
            <person name="Marletaz F."/>
            <person name="Cho S.-J."/>
            <person name="Edsinger-Gonzales E."/>
            <person name="Havlak P."/>
            <person name="Kuo D.-H."/>
            <person name="Larsson T."/>
            <person name="Lv J."/>
            <person name="Arendt D."/>
            <person name="Savage R."/>
            <person name="Osoegawa K."/>
            <person name="de Jong P."/>
            <person name="Lindberg D.R."/>
            <person name="Seaver E.C."/>
            <person name="Weisblat D.A."/>
            <person name="Putnam N.H."/>
            <person name="Grigoriev I.V."/>
            <person name="Rokhsar D.S."/>
        </authorList>
    </citation>
    <scope>NUCLEOTIDE SEQUENCE</scope>
    <source>
        <strain evidence="4">I ESC-2004</strain>
    </source>
</reference>
<name>R7TDI9_CAPTE</name>
<proteinExistence type="predicted"/>
<dbReference type="EMBL" id="AMQN01014791">
    <property type="status" value="NOT_ANNOTATED_CDS"/>
    <property type="molecule type" value="Genomic_DNA"/>
</dbReference>
<dbReference type="CDD" id="cd00117">
    <property type="entry name" value="TFP"/>
    <property type="match status" value="1"/>
</dbReference>
<dbReference type="STRING" id="283909.R7TDI9"/>
<evidence type="ECO:0000313" key="2">
    <source>
        <dbReference type="EMBL" id="ELT89557.1"/>
    </source>
</evidence>
<dbReference type="SUPFAM" id="SSF57302">
    <property type="entry name" value="Snake toxin-like"/>
    <property type="match status" value="1"/>
</dbReference>
<evidence type="ECO:0000313" key="3">
    <source>
        <dbReference type="EnsemblMetazoa" id="CapteP212316"/>
    </source>
</evidence>
<feature type="compositionally biased region" description="Polar residues" evidence="1">
    <location>
        <begin position="1"/>
        <end position="10"/>
    </location>
</feature>
<protein>
    <recommendedName>
        <fullName evidence="5">Snake toxin/toxin-like domain-containing protein</fullName>
    </recommendedName>
</protein>
<dbReference type="HOGENOM" id="CLU_1549110_0_0_1"/>
<sequence length="173" mass="19465">MTDIQSSGTAGRQEFDQKVNGAPEATSQQNCAENKLNIAELRNKSSTGSDLWCYQCEELYKKTYDPYASPCLNNVSSVVIRQCDATDRFCKVERLDILKFGRVQQMFRGCTKNCYYGCRFYGYGLSYMKCTSCCSSYGCNSDNGQSKAIIGHWLIQVAIVVSLSVCNRFSFLQ</sequence>
<dbReference type="AlphaFoldDB" id="R7TDI9"/>
<reference evidence="3" key="3">
    <citation type="submission" date="2015-06" db="UniProtKB">
        <authorList>
            <consortium name="EnsemblMetazoa"/>
        </authorList>
    </citation>
    <scope>IDENTIFICATION</scope>
</reference>
<gene>
    <name evidence="2" type="ORF">CAPTEDRAFT_212316</name>
</gene>
<feature type="region of interest" description="Disordered" evidence="1">
    <location>
        <begin position="1"/>
        <end position="27"/>
    </location>
</feature>
<keyword evidence="4" id="KW-1185">Reference proteome</keyword>
<evidence type="ECO:0008006" key="5">
    <source>
        <dbReference type="Google" id="ProtNLM"/>
    </source>
</evidence>
<reference evidence="2 4" key="2">
    <citation type="journal article" date="2013" name="Nature">
        <title>Insights into bilaterian evolution from three spiralian genomes.</title>
        <authorList>
            <person name="Simakov O."/>
            <person name="Marletaz F."/>
            <person name="Cho S.J."/>
            <person name="Edsinger-Gonzales E."/>
            <person name="Havlak P."/>
            <person name="Hellsten U."/>
            <person name="Kuo D.H."/>
            <person name="Larsson T."/>
            <person name="Lv J."/>
            <person name="Arendt D."/>
            <person name="Savage R."/>
            <person name="Osoegawa K."/>
            <person name="de Jong P."/>
            <person name="Grimwood J."/>
            <person name="Chapman J.A."/>
            <person name="Shapiro H."/>
            <person name="Aerts A."/>
            <person name="Otillar R.P."/>
            <person name="Terry A.Y."/>
            <person name="Boore J.L."/>
            <person name="Grigoriev I.V."/>
            <person name="Lindberg D.R."/>
            <person name="Seaver E.C."/>
            <person name="Weisblat D.A."/>
            <person name="Putnam N.H."/>
            <person name="Rokhsar D.S."/>
        </authorList>
    </citation>
    <scope>NUCLEOTIDE SEQUENCE</scope>
    <source>
        <strain evidence="2 4">I ESC-2004</strain>
    </source>
</reference>
<dbReference type="OrthoDB" id="6342359at2759"/>
<dbReference type="InterPro" id="IPR045860">
    <property type="entry name" value="Snake_toxin-like_sf"/>
</dbReference>
<dbReference type="EnsemblMetazoa" id="CapteT212316">
    <property type="protein sequence ID" value="CapteP212316"/>
    <property type="gene ID" value="CapteG212316"/>
</dbReference>
<evidence type="ECO:0000313" key="4">
    <source>
        <dbReference type="Proteomes" id="UP000014760"/>
    </source>
</evidence>
<accession>R7TDI9</accession>
<dbReference type="OMA" id="WSLQRNC"/>
<dbReference type="EMBL" id="KB311295">
    <property type="protein sequence ID" value="ELT89557.1"/>
    <property type="molecule type" value="Genomic_DNA"/>
</dbReference>
<organism evidence="2">
    <name type="scientific">Capitella teleta</name>
    <name type="common">Polychaete worm</name>
    <dbReference type="NCBI Taxonomy" id="283909"/>
    <lineage>
        <taxon>Eukaryota</taxon>
        <taxon>Metazoa</taxon>
        <taxon>Spiralia</taxon>
        <taxon>Lophotrochozoa</taxon>
        <taxon>Annelida</taxon>
        <taxon>Polychaeta</taxon>
        <taxon>Sedentaria</taxon>
        <taxon>Scolecida</taxon>
        <taxon>Capitellidae</taxon>
        <taxon>Capitella</taxon>
    </lineage>
</organism>
<dbReference type="Proteomes" id="UP000014760">
    <property type="component" value="Unassembled WGS sequence"/>
</dbReference>
<evidence type="ECO:0000256" key="1">
    <source>
        <dbReference type="SAM" id="MobiDB-lite"/>
    </source>
</evidence>